<proteinExistence type="predicted"/>
<protein>
    <submittedName>
        <fullName evidence="3">Uncharacterized protein</fullName>
    </submittedName>
</protein>
<dbReference type="EMBL" id="FLQU01000510">
    <property type="protein sequence ID" value="SBS86678.1"/>
    <property type="molecule type" value="Genomic_DNA"/>
</dbReference>
<dbReference type="EMBL" id="FLQV01000655">
    <property type="protein sequence ID" value="SBS97080.1"/>
    <property type="molecule type" value="Genomic_DNA"/>
</dbReference>
<name>A0A1A8W6A3_PLAOA</name>
<organism evidence="3 6">
    <name type="scientific">Plasmodium ovale curtisi</name>
    <dbReference type="NCBI Taxonomy" id="864141"/>
    <lineage>
        <taxon>Eukaryota</taxon>
        <taxon>Sar</taxon>
        <taxon>Alveolata</taxon>
        <taxon>Apicomplexa</taxon>
        <taxon>Aconoidasida</taxon>
        <taxon>Haemosporida</taxon>
        <taxon>Plasmodiidae</taxon>
        <taxon>Plasmodium</taxon>
        <taxon>Plasmodium (Plasmodium)</taxon>
    </lineage>
</organism>
<evidence type="ECO:0000313" key="4">
    <source>
        <dbReference type="EMBL" id="SBS97080.1"/>
    </source>
</evidence>
<feature type="compositionally biased region" description="Gly residues" evidence="2">
    <location>
        <begin position="1"/>
        <end position="19"/>
    </location>
</feature>
<evidence type="ECO:0000313" key="3">
    <source>
        <dbReference type="EMBL" id="SBS86678.1"/>
    </source>
</evidence>
<reference evidence="5 6" key="2">
    <citation type="submission" date="2016-05" db="EMBL/GenBank/DDBJ databases">
        <authorList>
            <person name="Naeem Raeece"/>
        </authorList>
    </citation>
    <scope>NUCLEOTIDE SEQUENCE [LARGE SCALE GENOMIC DNA]</scope>
</reference>
<keyword evidence="1" id="KW-0175">Coiled coil</keyword>
<feature type="coiled-coil region" evidence="1">
    <location>
        <begin position="151"/>
        <end position="178"/>
    </location>
</feature>
<dbReference type="VEuPathDB" id="PlasmoDB:PocGH01_12065300"/>
<dbReference type="Proteomes" id="UP000078546">
    <property type="component" value="Unassembled WGS sequence"/>
</dbReference>
<dbReference type="AlphaFoldDB" id="A0A1A8W6A3"/>
<sequence length="470" mass="54880">MASTPGKGGKTGENDGGAHGYAQDAKYDVNNDENYKRLKEDKKRLKKDLMVKDSEINSLKKILEERDKDTRVNHISLNEARKITYKALKKGSAAQKFIHLLESNSINLKLKKKAMNQLAIHAFGDLYPQRNRCTDILKYTDSHLKLFRQEQLILLAENERLTSQMKELKKQLLDNKIDILKRNEINLITSMKRSSKENNNKNSSIDNKKDENYIELDADVVEKNFINLIKNIKIAQLKLLYYAFRKISNNMYHNSDIVHTNANIISSLKESTETLNNLMKYKMFLNVCTTFYKLLTYHENNFIYNNRKYSQHGNVNHYTNRICTTLKKKENHGISNYVFKPYYYDTLPSATYDMKDRQISIQRKKNTIMRNFPIDNFPQMGRNTNHSAHAYPYKGEQTYFDPSFSENNVNTVTTGLPKICKNSYFDFGKNNDKQDKFSSFSDLDYLAELGPYDREKFIDMFISDAGRRDG</sequence>
<evidence type="ECO:0000256" key="2">
    <source>
        <dbReference type="SAM" id="MobiDB-lite"/>
    </source>
</evidence>
<reference evidence="3" key="1">
    <citation type="submission" date="2016-05" db="EMBL/GenBank/DDBJ databases">
        <authorList>
            <person name="Lavstsen T."/>
            <person name="Jespersen J.S."/>
        </authorList>
    </citation>
    <scope>NUCLEOTIDE SEQUENCE [LARGE SCALE GENOMIC DNA]</scope>
</reference>
<evidence type="ECO:0000256" key="1">
    <source>
        <dbReference type="SAM" id="Coils"/>
    </source>
</evidence>
<accession>A0A1A8W6A3</accession>
<evidence type="ECO:0000313" key="6">
    <source>
        <dbReference type="Proteomes" id="UP000078560"/>
    </source>
</evidence>
<gene>
    <name evidence="4" type="ORF">POVCU1_035600</name>
    <name evidence="3" type="ORF">POVCU2_0038590</name>
</gene>
<feature type="region of interest" description="Disordered" evidence="2">
    <location>
        <begin position="1"/>
        <end position="28"/>
    </location>
</feature>
<evidence type="ECO:0000313" key="5">
    <source>
        <dbReference type="Proteomes" id="UP000078546"/>
    </source>
</evidence>
<dbReference type="Proteomes" id="UP000078560">
    <property type="component" value="Unassembled WGS sequence"/>
</dbReference>